<dbReference type="RefSeq" id="WP_189403018.1">
    <property type="nucleotide sequence ID" value="NZ_BMXA01000011.1"/>
</dbReference>
<dbReference type="AlphaFoldDB" id="A0A918S375"/>
<dbReference type="EMBL" id="BMXA01000011">
    <property type="protein sequence ID" value="GHA22184.1"/>
    <property type="molecule type" value="Genomic_DNA"/>
</dbReference>
<evidence type="ECO:0000313" key="1">
    <source>
        <dbReference type="EMBL" id="GHA22184.1"/>
    </source>
</evidence>
<sequence>MSENKKEIQEGHEAVTFAEFLENTPPSSLTEINDLVEATYYQSGGISGYTLAKPEIQLHCPNDSCNGTRFFRCTTRNSISVSEDFSFEYISYICSNCRQTEKTFSLAFKRQGGEGIGSCYKFGERPLYGPPTPSKLIKLIGPDRDTFLKGRRCENQGLGIGAFVYYRRVVENQKNRILDEIIKVSEKISAPAESISALKEAKGETQFSKALSSVKDSLPQALLINGHNPLTLLHSALSEGLHNQTDEYCLEVASSVRVILGELSERLGQALKDEAELNHALSRLLQENSANKASKGTQ</sequence>
<accession>A0A918S375</accession>
<protein>
    <submittedName>
        <fullName evidence="1">Uncharacterized protein</fullName>
    </submittedName>
</protein>
<proteinExistence type="predicted"/>
<organism evidence="1 2">
    <name type="scientific">Arenicella chitinivorans</name>
    <dbReference type="NCBI Taxonomy" id="1329800"/>
    <lineage>
        <taxon>Bacteria</taxon>
        <taxon>Pseudomonadati</taxon>
        <taxon>Pseudomonadota</taxon>
        <taxon>Gammaproteobacteria</taxon>
        <taxon>Arenicellales</taxon>
        <taxon>Arenicellaceae</taxon>
        <taxon>Arenicella</taxon>
    </lineage>
</organism>
<evidence type="ECO:0000313" key="2">
    <source>
        <dbReference type="Proteomes" id="UP000614811"/>
    </source>
</evidence>
<keyword evidence="2" id="KW-1185">Reference proteome</keyword>
<comment type="caution">
    <text evidence="1">The sequence shown here is derived from an EMBL/GenBank/DDBJ whole genome shotgun (WGS) entry which is preliminary data.</text>
</comment>
<name>A0A918S375_9GAMM</name>
<reference evidence="1" key="1">
    <citation type="journal article" date="2014" name="Int. J. Syst. Evol. Microbiol.">
        <title>Complete genome sequence of Corynebacterium casei LMG S-19264T (=DSM 44701T), isolated from a smear-ripened cheese.</title>
        <authorList>
            <consortium name="US DOE Joint Genome Institute (JGI-PGF)"/>
            <person name="Walter F."/>
            <person name="Albersmeier A."/>
            <person name="Kalinowski J."/>
            <person name="Ruckert C."/>
        </authorList>
    </citation>
    <scope>NUCLEOTIDE SEQUENCE</scope>
    <source>
        <strain evidence="1">KCTC 12711</strain>
    </source>
</reference>
<gene>
    <name evidence="1" type="ORF">GCM10008090_35030</name>
</gene>
<reference evidence="1" key="2">
    <citation type="submission" date="2020-09" db="EMBL/GenBank/DDBJ databases">
        <authorList>
            <person name="Sun Q."/>
            <person name="Kim S."/>
        </authorList>
    </citation>
    <scope>NUCLEOTIDE SEQUENCE</scope>
    <source>
        <strain evidence="1">KCTC 12711</strain>
    </source>
</reference>
<dbReference type="Proteomes" id="UP000614811">
    <property type="component" value="Unassembled WGS sequence"/>
</dbReference>